<dbReference type="GO" id="GO:0005886">
    <property type="term" value="C:plasma membrane"/>
    <property type="evidence" value="ECO:0007669"/>
    <property type="project" value="UniProtKB-SubCell"/>
</dbReference>
<dbReference type="STRING" id="399497.BW733_08035"/>
<name>A0A1Q2D280_9ACTN</name>
<evidence type="ECO:0000256" key="2">
    <source>
        <dbReference type="ARBA" id="ARBA00022448"/>
    </source>
</evidence>
<dbReference type="PROSITE" id="PS50928">
    <property type="entry name" value="ABC_TM1"/>
    <property type="match status" value="1"/>
</dbReference>
<feature type="transmembrane region" description="Helical" evidence="7">
    <location>
        <begin position="141"/>
        <end position="162"/>
    </location>
</feature>
<feature type="transmembrane region" description="Helical" evidence="7">
    <location>
        <begin position="241"/>
        <end position="260"/>
    </location>
</feature>
<keyword evidence="11" id="KW-1185">Reference proteome</keyword>
<feature type="transmembrane region" description="Helical" evidence="7">
    <location>
        <begin position="193"/>
        <end position="213"/>
    </location>
</feature>
<evidence type="ECO:0000256" key="1">
    <source>
        <dbReference type="ARBA" id="ARBA00004651"/>
    </source>
</evidence>
<dbReference type="InterPro" id="IPR000515">
    <property type="entry name" value="MetI-like"/>
</dbReference>
<keyword evidence="3" id="KW-1003">Cell membrane</keyword>
<evidence type="ECO:0000256" key="7">
    <source>
        <dbReference type="RuleBase" id="RU363032"/>
    </source>
</evidence>
<dbReference type="PANTHER" id="PTHR43227">
    <property type="entry name" value="BLL4140 PROTEIN"/>
    <property type="match status" value="1"/>
</dbReference>
<dbReference type="EMBL" id="CP019607">
    <property type="protein sequence ID" value="AQP52530.1"/>
    <property type="molecule type" value="Genomic_DNA"/>
</dbReference>
<feature type="compositionally biased region" description="Polar residues" evidence="8">
    <location>
        <begin position="1"/>
        <end position="12"/>
    </location>
</feature>
<organism evidence="10 11">
    <name type="scientific">Tessaracoccus flavescens</name>
    <dbReference type="NCBI Taxonomy" id="399497"/>
    <lineage>
        <taxon>Bacteria</taxon>
        <taxon>Bacillati</taxon>
        <taxon>Actinomycetota</taxon>
        <taxon>Actinomycetes</taxon>
        <taxon>Propionibacteriales</taxon>
        <taxon>Propionibacteriaceae</taxon>
        <taxon>Tessaracoccus</taxon>
    </lineage>
</organism>
<feature type="region of interest" description="Disordered" evidence="8">
    <location>
        <begin position="1"/>
        <end position="23"/>
    </location>
</feature>
<dbReference type="PANTHER" id="PTHR43227:SF11">
    <property type="entry name" value="BLL4140 PROTEIN"/>
    <property type="match status" value="1"/>
</dbReference>
<dbReference type="AlphaFoldDB" id="A0A1Q2D280"/>
<evidence type="ECO:0000256" key="6">
    <source>
        <dbReference type="ARBA" id="ARBA00023136"/>
    </source>
</evidence>
<evidence type="ECO:0000259" key="9">
    <source>
        <dbReference type="PROSITE" id="PS50928"/>
    </source>
</evidence>
<dbReference type="InterPro" id="IPR035906">
    <property type="entry name" value="MetI-like_sf"/>
</dbReference>
<feature type="transmembrane region" description="Helical" evidence="7">
    <location>
        <begin position="43"/>
        <end position="65"/>
    </location>
</feature>
<proteinExistence type="inferred from homology"/>
<evidence type="ECO:0000313" key="10">
    <source>
        <dbReference type="EMBL" id="AQP52530.1"/>
    </source>
</evidence>
<dbReference type="Pfam" id="PF00528">
    <property type="entry name" value="BPD_transp_1"/>
    <property type="match status" value="1"/>
</dbReference>
<keyword evidence="5 7" id="KW-1133">Transmembrane helix</keyword>
<keyword evidence="4 7" id="KW-0812">Transmembrane</keyword>
<evidence type="ECO:0000256" key="4">
    <source>
        <dbReference type="ARBA" id="ARBA00022692"/>
    </source>
</evidence>
<dbReference type="OrthoDB" id="7944646at2"/>
<protein>
    <submittedName>
        <fullName evidence="10">Sugar ABC transporter permease</fullName>
    </submittedName>
</protein>
<dbReference type="InterPro" id="IPR050809">
    <property type="entry name" value="UgpAE/MalFG_permease"/>
</dbReference>
<feature type="transmembrane region" description="Helical" evidence="7">
    <location>
        <begin position="101"/>
        <end position="129"/>
    </location>
</feature>
<dbReference type="Gene3D" id="1.10.3720.10">
    <property type="entry name" value="MetI-like"/>
    <property type="match status" value="1"/>
</dbReference>
<dbReference type="CDD" id="cd06261">
    <property type="entry name" value="TM_PBP2"/>
    <property type="match status" value="1"/>
</dbReference>
<evidence type="ECO:0000313" key="11">
    <source>
        <dbReference type="Proteomes" id="UP000188235"/>
    </source>
</evidence>
<dbReference type="KEGG" id="tfa:BW733_08035"/>
<dbReference type="Proteomes" id="UP000188235">
    <property type="component" value="Chromosome"/>
</dbReference>
<feature type="transmembrane region" description="Helical" evidence="7">
    <location>
        <begin position="298"/>
        <end position="323"/>
    </location>
</feature>
<keyword evidence="2 7" id="KW-0813">Transport</keyword>
<sequence length="332" mass="36604">MLNTNDGTASTDSAHKGGAASESTIRSNRPVPLLKRMARSWQLYVLLLPSLIWLVVFAYLPMYGLQIAFREFNPMQGIIDSPWVGLAQFERFFESNNFVPLLWNTIALALYELIAGFPIPIVLALALNALRQKYLSRSVQLITYAPNFLSVVVVVGILMMILDPQIGVVHQVLGALGIDAPQFLTDPGWFRHVFVWSGIWQTAGFSAIMYLAALSSVPPELHEAAKVDGASLFRRMVHIDLPSIMPIAVILLILSVGNILNTGFEKVLLLQNPLNLTVSQVIDTYVYEVGLKSPIPQFSYATAIGLFKSIVGLILLLAVNFFANKTTKSGLF</sequence>
<evidence type="ECO:0000256" key="3">
    <source>
        <dbReference type="ARBA" id="ARBA00022475"/>
    </source>
</evidence>
<comment type="similarity">
    <text evidence="7">Belongs to the binding-protein-dependent transport system permease family.</text>
</comment>
<dbReference type="SUPFAM" id="SSF161098">
    <property type="entry name" value="MetI-like"/>
    <property type="match status" value="1"/>
</dbReference>
<evidence type="ECO:0000256" key="8">
    <source>
        <dbReference type="SAM" id="MobiDB-lite"/>
    </source>
</evidence>
<comment type="subcellular location">
    <subcellularLocation>
        <location evidence="1 7">Cell membrane</location>
        <topology evidence="1 7">Multi-pass membrane protein</topology>
    </subcellularLocation>
</comment>
<dbReference type="GO" id="GO:0055085">
    <property type="term" value="P:transmembrane transport"/>
    <property type="evidence" value="ECO:0007669"/>
    <property type="project" value="InterPro"/>
</dbReference>
<accession>A0A1Q2D280</accession>
<feature type="domain" description="ABC transmembrane type-1" evidence="9">
    <location>
        <begin position="102"/>
        <end position="319"/>
    </location>
</feature>
<evidence type="ECO:0000256" key="5">
    <source>
        <dbReference type="ARBA" id="ARBA00022989"/>
    </source>
</evidence>
<gene>
    <name evidence="10" type="ORF">BW733_08035</name>
</gene>
<reference evidence="10 11" key="1">
    <citation type="journal article" date="2008" name="Int. J. Syst. Evol. Microbiol.">
        <title>Tessaracoccus flavescens sp. nov., isolated from marine sediment.</title>
        <authorList>
            <person name="Lee D.W."/>
            <person name="Lee S.D."/>
        </authorList>
    </citation>
    <scope>NUCLEOTIDE SEQUENCE [LARGE SCALE GENOMIC DNA]</scope>
    <source>
        <strain evidence="10 11">SST-39T</strain>
    </source>
</reference>
<keyword evidence="6 7" id="KW-0472">Membrane</keyword>